<feature type="region of interest" description="Disordered" evidence="1">
    <location>
        <begin position="440"/>
        <end position="516"/>
    </location>
</feature>
<organism evidence="2">
    <name type="scientific">viral metagenome</name>
    <dbReference type="NCBI Taxonomy" id="1070528"/>
    <lineage>
        <taxon>unclassified sequences</taxon>
        <taxon>metagenomes</taxon>
        <taxon>organismal metagenomes</taxon>
    </lineage>
</organism>
<protein>
    <submittedName>
        <fullName evidence="2">Uncharacterized protein</fullName>
    </submittedName>
</protein>
<sequence length="740" mass="85417">MAKTPDIKKFHLRLYDVDELIYDINDYVSSENNKKKYETKFMDINNLYFDRFKMPNYDLDVIFKPQQITHLPEDNYPSGLINQGKPIDVIGFVRINKNLKTNVRLIEYFDRQDTVNIHNPINVNNVIKTLLSELVLNDKTRHILLPIINVDAAGSDLAKYPEIKPHIDQDKIYSVEITERFFKMFTLDAFLKENELDDYVLVNTLFGIIEPLYEINTYYPKFKHNYLLPETIDCYVRTSQNNRNNKLIQTVIPNIKLSNFYLSEIEDVIRNEYLANSGLPEMGPNFAYNDIYTALNDIWKKYSGSILKTTFMTNLFEQLLPEKIRSKDIYLTKKMWDLLTENEKDSLNIKNVYGIISKQRSQMKDERNLLLKDKLKNDSENMTNSRIVTEDDEEPESDINVNDLSPDDMFDEADETAQMDELELSGLTPTETMSELELSGLTTTEQDLDSEDKKMLPEDSPEEQDLDSEGADESDDLSSTPSREVEESGIKTSRNKNKKSYNNDIKNMSNMKKRSKVDNVIDGQVKLKKYRGTRLIDPHIGANHQKKNLRKHHNYQNYENGYMQDNYEYPDQMESGPKINSLGNFFGVNPGSLAQNNGQFGQKFGNQSYPVGQIPQNKTSQVPAPINNENDIINRYMAANAGNMPYSQPNMRFGDASARPQMDMQFGDMSNGTRMPPDANQMASQQLAAQQMAAQQAMMQQAMASQQMGPEQQQQQAMMEMMRQNQTGGYHPNPNFFFQH</sequence>
<dbReference type="EMBL" id="MN739363">
    <property type="protein sequence ID" value="QHT01089.1"/>
    <property type="molecule type" value="Genomic_DNA"/>
</dbReference>
<feature type="compositionally biased region" description="Polar residues" evidence="1">
    <location>
        <begin position="500"/>
        <end position="510"/>
    </location>
</feature>
<dbReference type="AlphaFoldDB" id="A0A6C0CBP2"/>
<feature type="region of interest" description="Disordered" evidence="1">
    <location>
        <begin position="381"/>
        <end position="409"/>
    </location>
</feature>
<evidence type="ECO:0000256" key="1">
    <source>
        <dbReference type="SAM" id="MobiDB-lite"/>
    </source>
</evidence>
<feature type="compositionally biased region" description="Acidic residues" evidence="1">
    <location>
        <begin position="459"/>
        <end position="476"/>
    </location>
</feature>
<accession>A0A6C0CBP2</accession>
<proteinExistence type="predicted"/>
<evidence type="ECO:0000313" key="2">
    <source>
        <dbReference type="EMBL" id="QHT01089.1"/>
    </source>
</evidence>
<name>A0A6C0CBP2_9ZZZZ</name>
<reference evidence="2" key="1">
    <citation type="journal article" date="2020" name="Nature">
        <title>Giant virus diversity and host interactions through global metagenomics.</title>
        <authorList>
            <person name="Schulz F."/>
            <person name="Roux S."/>
            <person name="Paez-Espino D."/>
            <person name="Jungbluth S."/>
            <person name="Walsh D.A."/>
            <person name="Denef V.J."/>
            <person name="McMahon K.D."/>
            <person name="Konstantinidis K.T."/>
            <person name="Eloe-Fadrosh E.A."/>
            <person name="Kyrpides N.C."/>
            <person name="Woyke T."/>
        </authorList>
    </citation>
    <scope>NUCLEOTIDE SEQUENCE</scope>
    <source>
        <strain evidence="2">GVMAG-M-3300020192-26</strain>
    </source>
</reference>